<evidence type="ECO:0000313" key="3">
    <source>
        <dbReference type="Proteomes" id="UP000199137"/>
    </source>
</evidence>
<evidence type="ECO:0000313" key="4">
    <source>
        <dbReference type="Proteomes" id="UP000470404"/>
    </source>
</evidence>
<dbReference type="OrthoDB" id="3633127at2"/>
<evidence type="ECO:0000313" key="2">
    <source>
        <dbReference type="EMBL" id="SFO82686.1"/>
    </source>
</evidence>
<reference evidence="2" key="1">
    <citation type="submission" date="2016-10" db="EMBL/GenBank/DDBJ databases">
        <authorList>
            <person name="de Groot N.N."/>
        </authorList>
    </citation>
    <scope>NUCLEOTIDE SEQUENCE [LARGE SCALE GENOMIC DNA]</scope>
    <source>
        <strain evidence="2">DSM 44637</strain>
    </source>
</reference>
<dbReference type="AlphaFoldDB" id="A0A1I5KDI9"/>
<dbReference type="Proteomes" id="UP000199137">
    <property type="component" value="Unassembled WGS sequence"/>
</dbReference>
<evidence type="ECO:0000313" key="1">
    <source>
        <dbReference type="EMBL" id="NEC55701.1"/>
    </source>
</evidence>
<keyword evidence="4" id="KW-1185">Reference proteome</keyword>
<reference evidence="3" key="2">
    <citation type="submission" date="2016-10" db="EMBL/GenBank/DDBJ databases">
        <authorList>
            <person name="Varghese N."/>
            <person name="Submissions S."/>
        </authorList>
    </citation>
    <scope>NUCLEOTIDE SEQUENCE [LARGE SCALE GENOMIC DNA]</scope>
    <source>
        <strain evidence="3">DSM 44637</strain>
    </source>
</reference>
<protein>
    <submittedName>
        <fullName evidence="2">Uncharacterized protein</fullName>
    </submittedName>
</protein>
<accession>A0A1I5KDI9</accession>
<proteinExistence type="predicted"/>
<name>A0A1I5KDI9_9PSEU</name>
<organism evidence="2 3">
    <name type="scientific">Amycolatopsis rubida</name>
    <dbReference type="NCBI Taxonomy" id="112413"/>
    <lineage>
        <taxon>Bacteria</taxon>
        <taxon>Bacillati</taxon>
        <taxon>Actinomycetota</taxon>
        <taxon>Actinomycetes</taxon>
        <taxon>Pseudonocardiales</taxon>
        <taxon>Pseudonocardiaceae</taxon>
        <taxon>Amycolatopsis</taxon>
    </lineage>
</organism>
<reference evidence="1 4" key="3">
    <citation type="submission" date="2020-01" db="EMBL/GenBank/DDBJ databases">
        <title>Insect and environment-associated Actinomycetes.</title>
        <authorList>
            <person name="Currrie C."/>
            <person name="Chevrette M."/>
            <person name="Carlson C."/>
            <person name="Stubbendieck R."/>
            <person name="Wendt-Pienkowski E."/>
        </authorList>
    </citation>
    <scope>NUCLEOTIDE SEQUENCE [LARGE SCALE GENOMIC DNA]</scope>
    <source>
        <strain evidence="1 4">SID8386</strain>
    </source>
</reference>
<dbReference type="EMBL" id="FOWC01000003">
    <property type="protein sequence ID" value="SFO82686.1"/>
    <property type="molecule type" value="Genomic_DNA"/>
</dbReference>
<gene>
    <name evidence="1" type="ORF">G3I59_08865</name>
    <name evidence="2" type="ORF">SAMN05421854_103128</name>
</gene>
<dbReference type="Proteomes" id="UP000470404">
    <property type="component" value="Unassembled WGS sequence"/>
</dbReference>
<sequence>MDSHLMIGAPGATYTPRLVAIAGDRLIHPADPRNDLARIVLRWERAWVPETWAARQYFAALGIGDDEAPRYTDQDVTGWLLLQPRPGTLAAQVRTNELDVATALAAEAEAWPAR</sequence>
<dbReference type="EMBL" id="JAAGNC010000059">
    <property type="protein sequence ID" value="NEC55701.1"/>
    <property type="molecule type" value="Genomic_DNA"/>
</dbReference>